<evidence type="ECO:0000313" key="11">
    <source>
        <dbReference type="EMBL" id="KAJ3647405.1"/>
    </source>
</evidence>
<gene>
    <name evidence="11" type="ORF">Zmor_019284</name>
</gene>
<keyword evidence="12" id="KW-1185">Reference proteome</keyword>
<evidence type="ECO:0000256" key="2">
    <source>
        <dbReference type="ARBA" id="ARBA00022729"/>
    </source>
</evidence>
<dbReference type="Pfam" id="PF12032">
    <property type="entry name" value="CLIP"/>
    <property type="match status" value="1"/>
</dbReference>
<comment type="similarity">
    <text evidence="7 8">Belongs to the peptidase S1 family. CLIP subfamily.</text>
</comment>
<dbReference type="FunFam" id="2.40.10.10:FF:000028">
    <property type="entry name" value="Serine protease easter"/>
    <property type="match status" value="1"/>
</dbReference>
<dbReference type="Pfam" id="PF00089">
    <property type="entry name" value="Trypsin"/>
    <property type="match status" value="1"/>
</dbReference>
<reference evidence="11" key="1">
    <citation type="journal article" date="2023" name="G3 (Bethesda)">
        <title>Whole genome assemblies of Zophobas morio and Tenebrio molitor.</title>
        <authorList>
            <person name="Kaur S."/>
            <person name="Stinson S.A."/>
            <person name="diCenzo G.C."/>
        </authorList>
    </citation>
    <scope>NUCLEOTIDE SEQUENCE</scope>
    <source>
        <strain evidence="11">QUZm001</strain>
    </source>
</reference>
<evidence type="ECO:0000256" key="1">
    <source>
        <dbReference type="ARBA" id="ARBA00022670"/>
    </source>
</evidence>
<accession>A0AA38M8E4</accession>
<comment type="domain">
    <text evidence="8">The clip domain consists of 35-55 residues which are 'knitted' together usually by 3 conserved disulfide bonds forming a clip-like compact structure.</text>
</comment>
<dbReference type="GO" id="GO:0005576">
    <property type="term" value="C:extracellular region"/>
    <property type="evidence" value="ECO:0007669"/>
    <property type="project" value="UniProtKB-SubCell"/>
</dbReference>
<dbReference type="InterPro" id="IPR001254">
    <property type="entry name" value="Trypsin_dom"/>
</dbReference>
<dbReference type="SMART" id="SM00680">
    <property type="entry name" value="CLIP"/>
    <property type="match status" value="1"/>
</dbReference>
<protein>
    <recommendedName>
        <fullName evidence="8">CLIP domain-containing serine protease</fullName>
        <ecNumber evidence="8">3.4.21.-</ecNumber>
    </recommendedName>
</protein>
<evidence type="ECO:0000256" key="5">
    <source>
        <dbReference type="ARBA" id="ARBA00023157"/>
    </source>
</evidence>
<keyword evidence="3 8" id="KW-0378">Hydrolase</keyword>
<sequence>MLLKYTLVLAVLIHVTKAVVPCQTPNGEHGQCIPINECPWLYPHYENGSTNGRITEWIRRSHCGFTPTLPKVCCPLSSSDEVPEDTFTFVSSDLLPDKDSCGISVDRKILGGNRTDIDGFPWLVLLEYRDDVGGVVRLNGTGVLINDRYVLTAAHCLKPDLKSVRLGEYNITSDVDCIDTDCALPHRSVKIEEKIPFESYNSSDVSVYHDIALLRLTDKVKYSDFIKPICLPATTDEIYSSHFGENLTVAGWGQNSSIKLKAQILGKSIYECSLKYKNIKLDVGQLCAGDNKSTCVGEGGGPLMVYKRNEFDDVQWYSIGVVSFERSCGVNPGVYTKVAKYMGWIVENLKP</sequence>
<dbReference type="PRINTS" id="PR00722">
    <property type="entry name" value="CHYMOTRYPSIN"/>
</dbReference>
<comment type="subcellular location">
    <subcellularLocation>
        <location evidence="8">Secreted</location>
    </subcellularLocation>
</comment>
<evidence type="ECO:0000256" key="3">
    <source>
        <dbReference type="ARBA" id="ARBA00022801"/>
    </source>
</evidence>
<name>A0AA38M8E4_9CUCU</name>
<dbReference type="InterPro" id="IPR038565">
    <property type="entry name" value="CLIP_sf"/>
</dbReference>
<evidence type="ECO:0000256" key="6">
    <source>
        <dbReference type="ARBA" id="ARBA00023180"/>
    </source>
</evidence>
<keyword evidence="8" id="KW-0964">Secreted</keyword>
<dbReference type="InterPro" id="IPR022700">
    <property type="entry name" value="CLIP"/>
</dbReference>
<evidence type="ECO:0000259" key="9">
    <source>
        <dbReference type="PROSITE" id="PS50240"/>
    </source>
</evidence>
<evidence type="ECO:0000259" key="10">
    <source>
        <dbReference type="PROSITE" id="PS51888"/>
    </source>
</evidence>
<dbReference type="SMART" id="SM00020">
    <property type="entry name" value="Tryp_SPc"/>
    <property type="match status" value="1"/>
</dbReference>
<dbReference type="PROSITE" id="PS51888">
    <property type="entry name" value="CLIP"/>
    <property type="match status" value="1"/>
</dbReference>
<keyword evidence="5" id="KW-1015">Disulfide bond</keyword>
<dbReference type="GO" id="GO:0006508">
    <property type="term" value="P:proteolysis"/>
    <property type="evidence" value="ECO:0007669"/>
    <property type="project" value="UniProtKB-KW"/>
</dbReference>
<evidence type="ECO:0000313" key="12">
    <source>
        <dbReference type="Proteomes" id="UP001168821"/>
    </source>
</evidence>
<dbReference type="PROSITE" id="PS00134">
    <property type="entry name" value="TRYPSIN_HIS"/>
    <property type="match status" value="1"/>
</dbReference>
<dbReference type="Proteomes" id="UP001168821">
    <property type="component" value="Unassembled WGS sequence"/>
</dbReference>
<dbReference type="InterPro" id="IPR051487">
    <property type="entry name" value="Ser/Thr_Proteases_Immune/Dev"/>
</dbReference>
<dbReference type="InterPro" id="IPR001314">
    <property type="entry name" value="Peptidase_S1A"/>
</dbReference>
<feature type="domain" description="Peptidase S1" evidence="9">
    <location>
        <begin position="109"/>
        <end position="350"/>
    </location>
</feature>
<dbReference type="InterPro" id="IPR018114">
    <property type="entry name" value="TRYPSIN_HIS"/>
</dbReference>
<feature type="chain" id="PRO_5041484534" description="CLIP domain-containing serine protease" evidence="8">
    <location>
        <begin position="19"/>
        <end position="351"/>
    </location>
</feature>
<dbReference type="InterPro" id="IPR043504">
    <property type="entry name" value="Peptidase_S1_PA_chymotrypsin"/>
</dbReference>
<dbReference type="CDD" id="cd00190">
    <property type="entry name" value="Tryp_SPc"/>
    <property type="match status" value="1"/>
</dbReference>
<comment type="caution">
    <text evidence="11">The sequence shown here is derived from an EMBL/GenBank/DDBJ whole genome shotgun (WGS) entry which is preliminary data.</text>
</comment>
<evidence type="ECO:0000256" key="8">
    <source>
        <dbReference type="RuleBase" id="RU366078"/>
    </source>
</evidence>
<dbReference type="EC" id="3.4.21.-" evidence="8"/>
<dbReference type="PANTHER" id="PTHR24256">
    <property type="entry name" value="TRYPTASE-RELATED"/>
    <property type="match status" value="1"/>
</dbReference>
<dbReference type="Gene3D" id="3.30.1640.30">
    <property type="match status" value="1"/>
</dbReference>
<dbReference type="Gene3D" id="2.40.10.10">
    <property type="entry name" value="Trypsin-like serine proteases"/>
    <property type="match status" value="2"/>
</dbReference>
<dbReference type="InterPro" id="IPR009003">
    <property type="entry name" value="Peptidase_S1_PA"/>
</dbReference>
<feature type="signal peptide" evidence="8">
    <location>
        <begin position="1"/>
        <end position="18"/>
    </location>
</feature>
<dbReference type="GO" id="GO:0004252">
    <property type="term" value="F:serine-type endopeptidase activity"/>
    <property type="evidence" value="ECO:0007669"/>
    <property type="project" value="UniProtKB-UniRule"/>
</dbReference>
<dbReference type="AlphaFoldDB" id="A0AA38M8E4"/>
<dbReference type="PROSITE" id="PS50240">
    <property type="entry name" value="TRYPSIN_DOM"/>
    <property type="match status" value="1"/>
</dbReference>
<keyword evidence="6" id="KW-0325">Glycoprotein</keyword>
<dbReference type="EMBL" id="JALNTZ010000006">
    <property type="protein sequence ID" value="KAJ3647405.1"/>
    <property type="molecule type" value="Genomic_DNA"/>
</dbReference>
<evidence type="ECO:0000256" key="7">
    <source>
        <dbReference type="ARBA" id="ARBA00024195"/>
    </source>
</evidence>
<evidence type="ECO:0000256" key="4">
    <source>
        <dbReference type="ARBA" id="ARBA00022825"/>
    </source>
</evidence>
<keyword evidence="2 8" id="KW-0732">Signal</keyword>
<keyword evidence="4 8" id="KW-0720">Serine protease</keyword>
<dbReference type="SUPFAM" id="SSF50494">
    <property type="entry name" value="Trypsin-like serine proteases"/>
    <property type="match status" value="1"/>
</dbReference>
<keyword evidence="1 8" id="KW-0645">Protease</keyword>
<proteinExistence type="inferred from homology"/>
<organism evidence="11 12">
    <name type="scientific">Zophobas morio</name>
    <dbReference type="NCBI Taxonomy" id="2755281"/>
    <lineage>
        <taxon>Eukaryota</taxon>
        <taxon>Metazoa</taxon>
        <taxon>Ecdysozoa</taxon>
        <taxon>Arthropoda</taxon>
        <taxon>Hexapoda</taxon>
        <taxon>Insecta</taxon>
        <taxon>Pterygota</taxon>
        <taxon>Neoptera</taxon>
        <taxon>Endopterygota</taxon>
        <taxon>Coleoptera</taxon>
        <taxon>Polyphaga</taxon>
        <taxon>Cucujiformia</taxon>
        <taxon>Tenebrionidae</taxon>
        <taxon>Zophobas</taxon>
    </lineage>
</organism>
<feature type="domain" description="Clip" evidence="10">
    <location>
        <begin position="21"/>
        <end position="74"/>
    </location>
</feature>